<dbReference type="Pfam" id="PF09684">
    <property type="entry name" value="Tail_P2_I"/>
    <property type="match status" value="1"/>
</dbReference>
<dbReference type="InterPro" id="IPR006521">
    <property type="entry name" value="Tail_protein_I"/>
</dbReference>
<organism evidence="1 2">
    <name type="scientific">Shinella sumterensis</name>
    <dbReference type="NCBI Taxonomy" id="1967501"/>
    <lineage>
        <taxon>Bacteria</taxon>
        <taxon>Pseudomonadati</taxon>
        <taxon>Pseudomonadota</taxon>
        <taxon>Alphaproteobacteria</taxon>
        <taxon>Hyphomicrobiales</taxon>
        <taxon>Rhizobiaceae</taxon>
        <taxon>Shinella</taxon>
    </lineage>
</organism>
<evidence type="ECO:0000313" key="1">
    <source>
        <dbReference type="EMBL" id="WLR98632.1"/>
    </source>
</evidence>
<proteinExistence type="predicted"/>
<dbReference type="RefSeq" id="WP_306038282.1">
    <property type="nucleotide sequence ID" value="NZ_CP132302.1"/>
</dbReference>
<reference evidence="1 2" key="1">
    <citation type="submission" date="2023-08" db="EMBL/GenBank/DDBJ databases">
        <title>Pathogen: clinical or host-associated sample.</title>
        <authorList>
            <person name="Hergert J."/>
            <person name="Casey R."/>
            <person name="Wagner J."/>
            <person name="Young E.L."/>
            <person name="Oakeson K.F."/>
        </authorList>
    </citation>
    <scope>NUCLEOTIDE SEQUENCE [LARGE SCALE GENOMIC DNA]</scope>
    <source>
        <strain evidence="1 2">1760953</strain>
    </source>
</reference>
<accession>A0AA50CMC7</accession>
<gene>
    <name evidence="1" type="ORF">Q9313_06270</name>
</gene>
<sequence>MVVSLLPSNSTAFELALEEATDIASEIGPAIGAIHGLKYARPLNVTVAPWLVNEYGLGPISDFFDTIEDLIDEGRVWQRLRGTPQAITTSLSWIDYDDIDIQDQVRGRRRWHLYQIQMGELPGVDEIQRLTNAEYLAGLSDPARSFFWRGHFGYDVRGHVYGRSRWGRSIWGDSSGVRIAGGRVKWSHGRTHELDATAEAGVAADLGVDFADGDDVTWLGSLTWAAPGLTWGGVTDARVLKSWLMLQKSAHIGLYDVDGDPIGYARVVRAVQDITDYGDTEDTVVLAYDATIGFGVASGEVAYAAVVFGGVAQGVAPFKTWLDPDQIDFPDGEVRVGESPISFTFLETVRERIVINLTI</sequence>
<name>A0AA50CMC7_9HYPH</name>
<dbReference type="AlphaFoldDB" id="A0AA50CMC7"/>
<dbReference type="EMBL" id="CP132302">
    <property type="protein sequence ID" value="WLR98632.1"/>
    <property type="molecule type" value="Genomic_DNA"/>
</dbReference>
<dbReference type="Proteomes" id="UP001234585">
    <property type="component" value="Chromosome"/>
</dbReference>
<keyword evidence="2" id="KW-1185">Reference proteome</keyword>
<evidence type="ECO:0000313" key="2">
    <source>
        <dbReference type="Proteomes" id="UP001234585"/>
    </source>
</evidence>
<protein>
    <submittedName>
        <fullName evidence="1">Phage tail protein</fullName>
    </submittedName>
</protein>